<feature type="non-terminal residue" evidence="2">
    <location>
        <position position="1"/>
    </location>
</feature>
<evidence type="ECO:0000256" key="1">
    <source>
        <dbReference type="SAM" id="MobiDB-lite"/>
    </source>
</evidence>
<reference evidence="2 3" key="1">
    <citation type="submission" date="2023-08" db="EMBL/GenBank/DDBJ databases">
        <title>Black Yeasts Isolated from many extreme environments.</title>
        <authorList>
            <person name="Coleine C."/>
            <person name="Stajich J.E."/>
            <person name="Selbmann L."/>
        </authorList>
    </citation>
    <scope>NUCLEOTIDE SEQUENCE [LARGE SCALE GENOMIC DNA]</scope>
    <source>
        <strain evidence="2 3">CCFEE 536</strain>
    </source>
</reference>
<dbReference type="EMBL" id="JAVRRA010010518">
    <property type="protein sequence ID" value="KAK5241698.1"/>
    <property type="molecule type" value="Genomic_DNA"/>
</dbReference>
<feature type="compositionally biased region" description="Basic and acidic residues" evidence="1">
    <location>
        <begin position="17"/>
        <end position="37"/>
    </location>
</feature>
<accession>A0ABR0LU43</accession>
<gene>
    <name evidence="2" type="ORF">LTR16_009125</name>
</gene>
<name>A0ABR0LU43_9PEZI</name>
<keyword evidence="3" id="KW-1185">Reference proteome</keyword>
<comment type="caution">
    <text evidence="2">The sequence shown here is derived from an EMBL/GenBank/DDBJ whole genome shotgun (WGS) entry which is preliminary data.</text>
</comment>
<evidence type="ECO:0000313" key="3">
    <source>
        <dbReference type="Proteomes" id="UP001357485"/>
    </source>
</evidence>
<organism evidence="2 3">
    <name type="scientific">Cryomyces antarcticus</name>
    <dbReference type="NCBI Taxonomy" id="329879"/>
    <lineage>
        <taxon>Eukaryota</taxon>
        <taxon>Fungi</taxon>
        <taxon>Dikarya</taxon>
        <taxon>Ascomycota</taxon>
        <taxon>Pezizomycotina</taxon>
        <taxon>Dothideomycetes</taxon>
        <taxon>Dothideomycetes incertae sedis</taxon>
        <taxon>Cryomyces</taxon>
    </lineage>
</organism>
<dbReference type="Proteomes" id="UP001357485">
    <property type="component" value="Unassembled WGS sequence"/>
</dbReference>
<feature type="non-terminal residue" evidence="2">
    <location>
        <position position="63"/>
    </location>
</feature>
<protein>
    <submittedName>
        <fullName evidence="2">Uncharacterized protein</fullName>
    </submittedName>
</protein>
<feature type="region of interest" description="Disordered" evidence="1">
    <location>
        <begin position="1"/>
        <end position="63"/>
    </location>
</feature>
<sequence>RQHDPDGEAATGAAGLEARREDEEGRGQDQHEWRRGQGEGWWPRWEDTGRGRAGQAVCGAEEI</sequence>
<evidence type="ECO:0000313" key="2">
    <source>
        <dbReference type="EMBL" id="KAK5241698.1"/>
    </source>
</evidence>
<proteinExistence type="predicted"/>